<protein>
    <submittedName>
        <fullName evidence="1">DNA primase</fullName>
    </submittedName>
</protein>
<dbReference type="GO" id="GO:0003677">
    <property type="term" value="F:DNA binding"/>
    <property type="evidence" value="ECO:0007669"/>
    <property type="project" value="InterPro"/>
</dbReference>
<accession>A0A160DGQ6</accession>
<evidence type="ECO:0000313" key="2">
    <source>
        <dbReference type="Proteomes" id="UP000229511"/>
    </source>
</evidence>
<dbReference type="SUPFAM" id="SSF57783">
    <property type="entry name" value="Zinc beta-ribbon"/>
    <property type="match status" value="1"/>
</dbReference>
<evidence type="ECO:0000313" key="1">
    <source>
        <dbReference type="EMBL" id="ANA87235.1"/>
    </source>
</evidence>
<organism evidence="1 2">
    <name type="scientific">Gordonia phage PatrickStar</name>
    <dbReference type="NCBI Taxonomy" id="1838076"/>
    <lineage>
        <taxon>Viruses</taxon>
        <taxon>Duplodnaviria</taxon>
        <taxon>Heunggongvirae</taxon>
        <taxon>Uroviricota</taxon>
        <taxon>Caudoviricetes</taxon>
        <taxon>Orchidvirus</taxon>
        <taxon>Orchidvirus orchid</taxon>
    </lineage>
</organism>
<proteinExistence type="predicted"/>
<dbReference type="Gene3D" id="3.90.580.10">
    <property type="entry name" value="Zinc finger, CHC2-type domain"/>
    <property type="match status" value="1"/>
</dbReference>
<dbReference type="GO" id="GO:0006260">
    <property type="term" value="P:DNA replication"/>
    <property type="evidence" value="ECO:0007669"/>
    <property type="project" value="InterPro"/>
</dbReference>
<sequence length="660" mass="73341">MNVFDANPALRAKIEAKLAEQKAAQVQAQPPVMPVPINPPSSGLELAEFTEDTIDDGAKSKLKNYDITQAYLRWFSPKDMKDSGNGNYLTNCFNSNGHSNGDSNPSLCLKVGENVYTCYGCNISGDMVDLAGVHAGISDGVNGTPDNLVHEIVKTACMDLFPDMQSGWKQVGDKNTWIYDPSQHAQIVAPADPTKVDDDDTDDDFDNAELEKVAQYGIALDWKEFFRPTTPGYNYMSTLCGGEVPDEYHFWNYLCLIGAICGRDVFFPDEVDVYGNLFTCIVGKSGGGKSRSEAFLNNIIENSVPFRFGDKDQRGVKIIEGAGSGEALTAQFQHHIKTAPLQALNMGTTNQKSTPTAKPTIEKVDNVRGIVRYSEFSHIVAKSSVKGSALESILQQLYDTADRPVGGFSQSGGDNRAYKYFACVNTTTQFKSIRKLISNDQVGSGFINRWVFVIGTPKQKTSRGKRPIISNLYSDFIKLSNWAYSVKVGNNGMVDLPSYDYPLFDDYCINVAGAKEDESDILGRSRLLLKKLTLLLAINNRETIISDQTILDAQKLFEYTVRCSEFVEGTIKTSESTLFEREVYDFVLKEQGTFSTGHEKGPNIKNIMRRFRKNPEVTMEKVTRILRNFQAAGMIISKQDNRPGPGRRLGLMYIIPQDQR</sequence>
<name>A0A160DGQ6_9CAUD</name>
<dbReference type="InterPro" id="IPR036977">
    <property type="entry name" value="DNA_primase_Znf_CHC2"/>
</dbReference>
<gene>
    <name evidence="1" type="primary">1</name>
    <name evidence="1" type="ORF">PBI_PATRICKSTAR_1</name>
</gene>
<reference evidence="1 2" key="1">
    <citation type="submission" date="2016-03" db="EMBL/GenBank/DDBJ databases">
        <authorList>
            <person name="Rimple P."/>
            <person name="Montgomery M.T."/>
            <person name="Guerrero C.A."/>
            <person name="Mavrich T.N."/>
            <person name="Pope W.H."/>
            <person name="Garlena R.A."/>
            <person name="Russell D.A."/>
            <person name="Jacobs-Sera D."/>
            <person name="Hendrix R.W."/>
            <person name="Hatfull G.F."/>
        </authorList>
    </citation>
    <scope>NUCLEOTIDE SEQUENCE [LARGE SCALE GENOMIC DNA]</scope>
</reference>
<dbReference type="GO" id="GO:0008270">
    <property type="term" value="F:zinc ion binding"/>
    <property type="evidence" value="ECO:0007669"/>
    <property type="project" value="InterPro"/>
</dbReference>
<dbReference type="Proteomes" id="UP000229511">
    <property type="component" value="Genome"/>
</dbReference>
<dbReference type="EMBL" id="KU998252">
    <property type="protein sequence ID" value="ANA87235.1"/>
    <property type="molecule type" value="Genomic_DNA"/>
</dbReference>